<gene>
    <name evidence="2" type="ORF">OA57_03975</name>
</gene>
<organism evidence="2 3">
    <name type="scientific">Chelonobacter oris</name>
    <dbReference type="NCBI Taxonomy" id="505317"/>
    <lineage>
        <taxon>Bacteria</taxon>
        <taxon>Pseudomonadati</taxon>
        <taxon>Pseudomonadota</taxon>
        <taxon>Gammaproteobacteria</taxon>
        <taxon>Pasteurellales</taxon>
        <taxon>Pasteurellaceae</taxon>
        <taxon>Chelonobacter</taxon>
    </lineage>
</organism>
<reference evidence="2 3" key="1">
    <citation type="submission" date="2014-11" db="EMBL/GenBank/DDBJ databases">
        <title>Draft genome sequence of Chelonobacter oris 1662T, associated with respiratory disease in Hermann's Tortoises.</title>
        <authorList>
            <person name="Kudirkiene E."/>
            <person name="Hansen M.J."/>
            <person name="Bojesen A.M."/>
        </authorList>
    </citation>
    <scope>NUCLEOTIDE SEQUENCE [LARGE SCALE GENOMIC DNA]</scope>
    <source>
        <strain evidence="2 3">1662</strain>
    </source>
</reference>
<dbReference type="RefSeq" id="WP_034613850.1">
    <property type="nucleotide sequence ID" value="NZ_JSUM01000005.1"/>
</dbReference>
<feature type="coiled-coil region" evidence="1">
    <location>
        <begin position="73"/>
        <end position="107"/>
    </location>
</feature>
<accession>A0A0A3AUT6</accession>
<proteinExistence type="predicted"/>
<protein>
    <submittedName>
        <fullName evidence="2">Protein kinase</fullName>
    </submittedName>
</protein>
<evidence type="ECO:0000256" key="1">
    <source>
        <dbReference type="SAM" id="Coils"/>
    </source>
</evidence>
<dbReference type="AlphaFoldDB" id="A0A0A3AUT6"/>
<sequence>MVKRFRRMSDSDINTIVADLDRWALGELGSKLTWAVLEERFGFSRQSLQAKSQIKAAYDNAKRALSGGLVKTKEQATKEAEELQIEVERLKAELEAYKRKEEQWLRRWQQIAFHVRQKGIQMASVDKVPPEGADLPSNTETAQILRPFDKEIPPSGRV</sequence>
<keyword evidence="3" id="KW-1185">Reference proteome</keyword>
<keyword evidence="2" id="KW-0418">Kinase</keyword>
<dbReference type="Proteomes" id="UP000030380">
    <property type="component" value="Unassembled WGS sequence"/>
</dbReference>
<evidence type="ECO:0000313" key="2">
    <source>
        <dbReference type="EMBL" id="KGQ70870.1"/>
    </source>
</evidence>
<name>A0A0A3AUT6_9PAST</name>
<dbReference type="OrthoDB" id="9018821at2"/>
<dbReference type="EMBL" id="JSUM01000005">
    <property type="protein sequence ID" value="KGQ70870.1"/>
    <property type="molecule type" value="Genomic_DNA"/>
</dbReference>
<evidence type="ECO:0000313" key="3">
    <source>
        <dbReference type="Proteomes" id="UP000030380"/>
    </source>
</evidence>
<dbReference type="STRING" id="505317.OA57_03975"/>
<keyword evidence="2" id="KW-0808">Transferase</keyword>
<keyword evidence="1" id="KW-0175">Coiled coil</keyword>
<dbReference type="GO" id="GO:0016301">
    <property type="term" value="F:kinase activity"/>
    <property type="evidence" value="ECO:0007669"/>
    <property type="project" value="UniProtKB-KW"/>
</dbReference>
<comment type="caution">
    <text evidence="2">The sequence shown here is derived from an EMBL/GenBank/DDBJ whole genome shotgun (WGS) entry which is preliminary data.</text>
</comment>